<reference evidence="2" key="1">
    <citation type="submission" date="2016-11" db="EMBL/GenBank/DDBJ databases">
        <authorList>
            <person name="Varghese N."/>
            <person name="Submissions S."/>
        </authorList>
    </citation>
    <scope>NUCLEOTIDE SEQUENCE [LARGE SCALE GENOMIC DNA]</scope>
    <source>
        <strain evidence="2">DSM 19859</strain>
    </source>
</reference>
<dbReference type="AlphaFoldDB" id="A0A1M5ZCS5"/>
<evidence type="ECO:0000313" key="1">
    <source>
        <dbReference type="EMBL" id="SHI21984.1"/>
    </source>
</evidence>
<gene>
    <name evidence="1" type="ORF">SAMN04487999_2938</name>
</gene>
<evidence type="ECO:0000313" key="2">
    <source>
        <dbReference type="Proteomes" id="UP000184240"/>
    </source>
</evidence>
<proteinExistence type="predicted"/>
<dbReference type="RefSeq" id="WP_072984267.1">
    <property type="nucleotide sequence ID" value="NZ_FQXT01000005.1"/>
</dbReference>
<dbReference type="STRING" id="573501.SAMN04487999_2938"/>
<dbReference type="EMBL" id="FQXT01000005">
    <property type="protein sequence ID" value="SHI21984.1"/>
    <property type="molecule type" value="Genomic_DNA"/>
</dbReference>
<dbReference type="Proteomes" id="UP000184240">
    <property type="component" value="Unassembled WGS sequence"/>
</dbReference>
<sequence>MSGSSGGGGIPSINRPNQNENCEGLIINTNLASPQPEVVSSLNQGDFLEITIASDQGPIQAFDAEGNLAGNIISREQVKLLNCIISGTEYTAEVISISGGQCKIQIRPI</sequence>
<accession>A0A1M5ZCS5</accession>
<dbReference type="OrthoDB" id="1452751at2"/>
<name>A0A1M5ZCS5_9FLAO</name>
<protein>
    <submittedName>
        <fullName evidence="1">Uncharacterized protein</fullName>
    </submittedName>
</protein>
<organism evidence="1 2">
    <name type="scientific">Leeuwenhoekiella palythoae</name>
    <dbReference type="NCBI Taxonomy" id="573501"/>
    <lineage>
        <taxon>Bacteria</taxon>
        <taxon>Pseudomonadati</taxon>
        <taxon>Bacteroidota</taxon>
        <taxon>Flavobacteriia</taxon>
        <taxon>Flavobacteriales</taxon>
        <taxon>Flavobacteriaceae</taxon>
        <taxon>Leeuwenhoekiella</taxon>
    </lineage>
</organism>